<name>A0A4S8M417_DENBC</name>
<sequence>MSQESDLVNFSSGYESYSPSLLLARSVASMPLENMKTDSSTNYVQTQRHSFDHPQNSRAPMAVENPGSNLNSDTFSSNFKFDQGFNIGQPSTTDSSAFQDTYFDQFPMEVQQHHLNQSVTEQTYTGHHSTGETFQDGNYRSGLEQTSTTPHNCHMAESSTFSNTYLDHRSVHEIHQYCHNCGQFGLERTDTNTTAETYNSNTHRDVVVGLGVNAHDGSQARGTTIKSDVYAHSLQSQNDQHFALQGVQMLPSSVPVVENNQIAPNTWPELYAPRAQVAWQNAPAQSLDLIAKVEQIHPFPNESSSEIRDDFYLDEIPDMRFGPGFEFSSSLGTVPSSIASTPSSHYSSECGMNPASMSSESSRSCSPHELSASFPYANANFVTSFPFQNSGMPQSTRDLNASQHSVSNLMGVPSSAVQGPFDHPSVPEESNHLKRQIPNQGLTTTERPVKRAMFDDHSTDLTRTSQHVYSLPTPSNPHPDTSASASFLSAFTQHPFASTQQPLTSGSAAPVNTHPQISLNEVKYQEKTSLENKTKQPRIFSWDPKAGYKIFLGPESAWTTEKKRSCQWKPDLEDKNAPICGFVTESLENFTEHLMTHIPPRGKGVPKSMTVTCLWKPCGMNVSHSSFARHCATKHSPWANVCMMCGLDVDFYRDRKSHREGGEDSDCAYTREMRPGLVREVMMYYGKTDPEALKCLKEVEDGRQIW</sequence>
<dbReference type="Proteomes" id="UP000297245">
    <property type="component" value="Unassembled WGS sequence"/>
</dbReference>
<dbReference type="AlphaFoldDB" id="A0A4S8M417"/>
<proteinExistence type="predicted"/>
<dbReference type="EMBL" id="ML179166">
    <property type="protein sequence ID" value="THU96922.1"/>
    <property type="molecule type" value="Genomic_DNA"/>
</dbReference>
<organism evidence="1 2">
    <name type="scientific">Dendrothele bispora (strain CBS 962.96)</name>
    <dbReference type="NCBI Taxonomy" id="1314807"/>
    <lineage>
        <taxon>Eukaryota</taxon>
        <taxon>Fungi</taxon>
        <taxon>Dikarya</taxon>
        <taxon>Basidiomycota</taxon>
        <taxon>Agaricomycotina</taxon>
        <taxon>Agaricomycetes</taxon>
        <taxon>Agaricomycetidae</taxon>
        <taxon>Agaricales</taxon>
        <taxon>Agaricales incertae sedis</taxon>
        <taxon>Dendrothele</taxon>
    </lineage>
</organism>
<keyword evidence="2" id="KW-1185">Reference proteome</keyword>
<reference evidence="1 2" key="1">
    <citation type="journal article" date="2019" name="Nat. Ecol. Evol.">
        <title>Megaphylogeny resolves global patterns of mushroom evolution.</title>
        <authorList>
            <person name="Varga T."/>
            <person name="Krizsan K."/>
            <person name="Foldi C."/>
            <person name="Dima B."/>
            <person name="Sanchez-Garcia M."/>
            <person name="Sanchez-Ramirez S."/>
            <person name="Szollosi G.J."/>
            <person name="Szarkandi J.G."/>
            <person name="Papp V."/>
            <person name="Albert L."/>
            <person name="Andreopoulos W."/>
            <person name="Angelini C."/>
            <person name="Antonin V."/>
            <person name="Barry K.W."/>
            <person name="Bougher N.L."/>
            <person name="Buchanan P."/>
            <person name="Buyck B."/>
            <person name="Bense V."/>
            <person name="Catcheside P."/>
            <person name="Chovatia M."/>
            <person name="Cooper J."/>
            <person name="Damon W."/>
            <person name="Desjardin D."/>
            <person name="Finy P."/>
            <person name="Geml J."/>
            <person name="Haridas S."/>
            <person name="Hughes K."/>
            <person name="Justo A."/>
            <person name="Karasinski D."/>
            <person name="Kautmanova I."/>
            <person name="Kiss B."/>
            <person name="Kocsube S."/>
            <person name="Kotiranta H."/>
            <person name="LaButti K.M."/>
            <person name="Lechner B.E."/>
            <person name="Liimatainen K."/>
            <person name="Lipzen A."/>
            <person name="Lukacs Z."/>
            <person name="Mihaltcheva S."/>
            <person name="Morgado L.N."/>
            <person name="Niskanen T."/>
            <person name="Noordeloos M.E."/>
            <person name="Ohm R.A."/>
            <person name="Ortiz-Santana B."/>
            <person name="Ovrebo C."/>
            <person name="Racz N."/>
            <person name="Riley R."/>
            <person name="Savchenko A."/>
            <person name="Shiryaev A."/>
            <person name="Soop K."/>
            <person name="Spirin V."/>
            <person name="Szebenyi C."/>
            <person name="Tomsovsky M."/>
            <person name="Tulloss R.E."/>
            <person name="Uehling J."/>
            <person name="Grigoriev I.V."/>
            <person name="Vagvolgyi C."/>
            <person name="Papp T."/>
            <person name="Martin F.M."/>
            <person name="Miettinen O."/>
            <person name="Hibbett D.S."/>
            <person name="Nagy L.G."/>
        </authorList>
    </citation>
    <scope>NUCLEOTIDE SEQUENCE [LARGE SCALE GENOMIC DNA]</scope>
    <source>
        <strain evidence="1 2">CBS 962.96</strain>
    </source>
</reference>
<gene>
    <name evidence="1" type="ORF">K435DRAFT_965700</name>
</gene>
<evidence type="ECO:0000313" key="2">
    <source>
        <dbReference type="Proteomes" id="UP000297245"/>
    </source>
</evidence>
<evidence type="ECO:0000313" key="1">
    <source>
        <dbReference type="EMBL" id="THU96922.1"/>
    </source>
</evidence>
<accession>A0A4S8M417</accession>
<protein>
    <submittedName>
        <fullName evidence="1">Uncharacterized protein</fullName>
    </submittedName>
</protein>